<feature type="domain" description="F-box" evidence="1">
    <location>
        <begin position="1"/>
        <end position="48"/>
    </location>
</feature>
<reference evidence="2 3" key="1">
    <citation type="journal article" date="2022" name="G3 (Bethesda)">
        <title>Whole-genome sequence and methylome profiling of the almond [Prunus dulcis (Mill.) D.A. Webb] cultivar 'Nonpareil'.</title>
        <authorList>
            <person name="D'Amico-Willman K.M."/>
            <person name="Ouma W.Z."/>
            <person name="Meulia T."/>
            <person name="Sideli G.M."/>
            <person name="Gradziel T.M."/>
            <person name="Fresnedo-Ramirez J."/>
        </authorList>
    </citation>
    <scope>NUCLEOTIDE SEQUENCE [LARGE SCALE GENOMIC DNA]</scope>
    <source>
        <strain evidence="2">Clone GOH B32 T37-40</strain>
    </source>
</reference>
<evidence type="ECO:0000313" key="2">
    <source>
        <dbReference type="EMBL" id="KAI5337518.1"/>
    </source>
</evidence>
<dbReference type="AlphaFoldDB" id="A0AAD4W621"/>
<dbReference type="SMART" id="SM00256">
    <property type="entry name" value="FBOX"/>
    <property type="match status" value="1"/>
</dbReference>
<dbReference type="NCBIfam" id="TIGR01640">
    <property type="entry name" value="F_box_assoc_1"/>
    <property type="match status" value="1"/>
</dbReference>
<name>A0AAD4W621_PRUDU</name>
<dbReference type="InterPro" id="IPR001810">
    <property type="entry name" value="F-box_dom"/>
</dbReference>
<dbReference type="PANTHER" id="PTHR31672:SF13">
    <property type="entry name" value="F-BOX PROTEIN CPR30-LIKE"/>
    <property type="match status" value="1"/>
</dbReference>
<dbReference type="SUPFAM" id="SSF81383">
    <property type="entry name" value="F-box domain"/>
    <property type="match status" value="1"/>
</dbReference>
<accession>A0AAD4W621</accession>
<comment type="caution">
    <text evidence="2">The sequence shown here is derived from an EMBL/GenBank/DDBJ whole genome shotgun (WGS) entry which is preliminary data.</text>
</comment>
<dbReference type="InterPro" id="IPR050796">
    <property type="entry name" value="SCF_F-box_component"/>
</dbReference>
<dbReference type="EMBL" id="JAJFAZ020000003">
    <property type="protein sequence ID" value="KAI5337518.1"/>
    <property type="molecule type" value="Genomic_DNA"/>
</dbReference>
<evidence type="ECO:0000259" key="1">
    <source>
        <dbReference type="PROSITE" id="PS50181"/>
    </source>
</evidence>
<organism evidence="2 3">
    <name type="scientific">Prunus dulcis</name>
    <name type="common">Almond</name>
    <name type="synonym">Amygdalus dulcis</name>
    <dbReference type="NCBI Taxonomy" id="3755"/>
    <lineage>
        <taxon>Eukaryota</taxon>
        <taxon>Viridiplantae</taxon>
        <taxon>Streptophyta</taxon>
        <taxon>Embryophyta</taxon>
        <taxon>Tracheophyta</taxon>
        <taxon>Spermatophyta</taxon>
        <taxon>Magnoliopsida</taxon>
        <taxon>eudicotyledons</taxon>
        <taxon>Gunneridae</taxon>
        <taxon>Pentapetalae</taxon>
        <taxon>rosids</taxon>
        <taxon>fabids</taxon>
        <taxon>Rosales</taxon>
        <taxon>Rosaceae</taxon>
        <taxon>Amygdaloideae</taxon>
        <taxon>Amygdaleae</taxon>
        <taxon>Prunus</taxon>
    </lineage>
</organism>
<sequence>MPDLPAELWINILARLSTKELVRLTCVSKEWNDTIQDPQLAITQFQRSIKTKSHPTIFIIPYSPIMSCYFSLNFFDDTRSGKLLRIKLPWQHPPLVRDIIFGYCNGLVCMRDGACFLLWNPSIRKFKRIPSSPFSILWYQNSYGGFGYDSVNDDYKLVSFMDCGTYCLVHMYSLKSRTWKRIQDLPIKKFVVHSMGVFLKGTLHWLMRHETDDETMIIGTLDLVSEEFCQFTLPIHMFHGDISDKNSIRFDLVVVEGYLCIYRKECGSTAWIMREYGVPESWTMLYSLDNNWIDGCKPLMLSSCGKMVLLQDSHYLVWYDLRNGKRKTVRIDGMILFGFHDDMPKCFDAIISVGSIHHLQS</sequence>
<evidence type="ECO:0000313" key="3">
    <source>
        <dbReference type="Proteomes" id="UP001054821"/>
    </source>
</evidence>
<proteinExistence type="predicted"/>
<dbReference type="InterPro" id="IPR017451">
    <property type="entry name" value="F-box-assoc_interact_dom"/>
</dbReference>
<dbReference type="PROSITE" id="PS50181">
    <property type="entry name" value="FBOX"/>
    <property type="match status" value="1"/>
</dbReference>
<protein>
    <recommendedName>
        <fullName evidence="1">F-box domain-containing protein</fullName>
    </recommendedName>
</protein>
<gene>
    <name evidence="2" type="ORF">L3X38_016789</name>
</gene>
<keyword evidence="3" id="KW-1185">Reference proteome</keyword>
<dbReference type="Pfam" id="PF07734">
    <property type="entry name" value="FBA_1"/>
    <property type="match status" value="1"/>
</dbReference>
<dbReference type="PANTHER" id="PTHR31672">
    <property type="entry name" value="BNACNNG10540D PROTEIN"/>
    <property type="match status" value="1"/>
</dbReference>
<dbReference type="Proteomes" id="UP001054821">
    <property type="component" value="Chromosome 3"/>
</dbReference>
<dbReference type="Gene3D" id="1.20.1280.50">
    <property type="match status" value="1"/>
</dbReference>
<dbReference type="InterPro" id="IPR036047">
    <property type="entry name" value="F-box-like_dom_sf"/>
</dbReference>
<dbReference type="InterPro" id="IPR006527">
    <property type="entry name" value="F-box-assoc_dom_typ1"/>
</dbReference>
<dbReference type="Pfam" id="PF00646">
    <property type="entry name" value="F-box"/>
    <property type="match status" value="1"/>
</dbReference>